<dbReference type="SUPFAM" id="SSF53448">
    <property type="entry name" value="Nucleotide-diphospho-sugar transferases"/>
    <property type="match status" value="1"/>
</dbReference>
<evidence type="ECO:0000256" key="5">
    <source>
        <dbReference type="ARBA" id="ARBA00022679"/>
    </source>
</evidence>
<evidence type="ECO:0000256" key="8">
    <source>
        <dbReference type="PROSITE-ProRule" id="PRU00339"/>
    </source>
</evidence>
<evidence type="ECO:0000256" key="4">
    <source>
        <dbReference type="ARBA" id="ARBA00022676"/>
    </source>
</evidence>
<feature type="repeat" description="TPR" evidence="8">
    <location>
        <begin position="400"/>
        <end position="433"/>
    </location>
</feature>
<dbReference type="GO" id="GO:0016740">
    <property type="term" value="F:transferase activity"/>
    <property type="evidence" value="ECO:0007669"/>
    <property type="project" value="UniProtKB-KW"/>
</dbReference>
<feature type="domain" description="O-GlcNAc transferase C-terminal" evidence="9">
    <location>
        <begin position="708"/>
        <end position="897"/>
    </location>
</feature>
<evidence type="ECO:0000256" key="7">
    <source>
        <dbReference type="ARBA" id="ARBA00022803"/>
    </source>
</evidence>
<dbReference type="PANTHER" id="PTHR44998:SF1">
    <property type="entry name" value="UDP-N-ACETYLGLUCOSAMINE--PEPTIDE N-ACETYLGLUCOSAMINYLTRANSFERASE 110 KDA SUBUNIT"/>
    <property type="match status" value="1"/>
</dbReference>
<dbReference type="InterPro" id="IPR011990">
    <property type="entry name" value="TPR-like_helical_dom_sf"/>
</dbReference>
<evidence type="ECO:0000256" key="2">
    <source>
        <dbReference type="ARBA" id="ARBA00005386"/>
    </source>
</evidence>
<comment type="caution">
    <text evidence="10">The sequence shown here is derived from an EMBL/GenBank/DDBJ whole genome shotgun (WGS) entry which is preliminary data.</text>
</comment>
<dbReference type="PROSITE" id="PS50005">
    <property type="entry name" value="TPR"/>
    <property type="match status" value="1"/>
</dbReference>
<evidence type="ECO:0000313" key="11">
    <source>
        <dbReference type="Proteomes" id="UP001244552"/>
    </source>
</evidence>
<accession>A0ABU0MSV0</accession>
<keyword evidence="5 10" id="KW-0808">Transferase</keyword>
<comment type="pathway">
    <text evidence="1">Protein modification; protein glycosylation.</text>
</comment>
<evidence type="ECO:0000256" key="6">
    <source>
        <dbReference type="ARBA" id="ARBA00022737"/>
    </source>
</evidence>
<reference evidence="10 11" key="1">
    <citation type="submission" date="2023-07" db="EMBL/GenBank/DDBJ databases">
        <title>Genomic Encyclopedia of Type Strains, Phase IV (KMG-IV): sequencing the most valuable type-strain genomes for metagenomic binning, comparative biology and taxonomic classification.</title>
        <authorList>
            <person name="Goeker M."/>
        </authorList>
    </citation>
    <scope>NUCLEOTIDE SEQUENCE [LARGE SCALE GENOMIC DNA]</scope>
    <source>
        <strain evidence="10 11">DSM 19922</strain>
    </source>
</reference>
<evidence type="ECO:0000313" key="10">
    <source>
        <dbReference type="EMBL" id="MDQ0536496.1"/>
    </source>
</evidence>
<comment type="similarity">
    <text evidence="2">Belongs to the glycosyltransferase 41 family. O-GlcNAc transferase subfamily.</text>
</comment>
<protein>
    <recommendedName>
        <fullName evidence="3">protein O-GlcNAc transferase</fullName>
        <ecNumber evidence="3">2.4.1.255</ecNumber>
    </recommendedName>
</protein>
<keyword evidence="4" id="KW-0328">Glycosyltransferase</keyword>
<dbReference type="Pfam" id="PF13844">
    <property type="entry name" value="Glyco_transf_41"/>
    <property type="match status" value="2"/>
</dbReference>
<keyword evidence="7 8" id="KW-0802">TPR repeat</keyword>
<dbReference type="Gene3D" id="3.40.50.11380">
    <property type="match status" value="1"/>
</dbReference>
<dbReference type="InterPro" id="IPR019734">
    <property type="entry name" value="TPR_rpt"/>
</dbReference>
<dbReference type="InterPro" id="IPR029489">
    <property type="entry name" value="OGT/SEC/SPY_C"/>
</dbReference>
<keyword evidence="6" id="KW-0677">Repeat</keyword>
<dbReference type="SUPFAM" id="SSF53756">
    <property type="entry name" value="UDP-Glycosyltransferase/glycogen phosphorylase"/>
    <property type="match status" value="1"/>
</dbReference>
<evidence type="ECO:0000256" key="1">
    <source>
        <dbReference type="ARBA" id="ARBA00004922"/>
    </source>
</evidence>
<dbReference type="Gene3D" id="3.40.50.2000">
    <property type="entry name" value="Glycogen Phosphorylase B"/>
    <property type="match status" value="1"/>
</dbReference>
<organism evidence="10 11">
    <name type="scientific">Azospirillum picis</name>
    <dbReference type="NCBI Taxonomy" id="488438"/>
    <lineage>
        <taxon>Bacteria</taxon>
        <taxon>Pseudomonadati</taxon>
        <taxon>Pseudomonadota</taxon>
        <taxon>Alphaproteobacteria</taxon>
        <taxon>Rhodospirillales</taxon>
        <taxon>Azospirillaceae</taxon>
        <taxon>Azospirillum</taxon>
    </lineage>
</organism>
<evidence type="ECO:0000259" key="9">
    <source>
        <dbReference type="Pfam" id="PF13844"/>
    </source>
</evidence>
<name>A0ABU0MSV0_9PROT</name>
<dbReference type="PANTHER" id="PTHR44998">
    <property type="match status" value="1"/>
</dbReference>
<dbReference type="EC" id="2.4.1.255" evidence="3"/>
<dbReference type="SUPFAM" id="SSF48452">
    <property type="entry name" value="TPR-like"/>
    <property type="match status" value="1"/>
</dbReference>
<keyword evidence="11" id="KW-1185">Reference proteome</keyword>
<gene>
    <name evidence="10" type="ORF">QO018_005393</name>
</gene>
<evidence type="ECO:0000256" key="3">
    <source>
        <dbReference type="ARBA" id="ARBA00011970"/>
    </source>
</evidence>
<sequence>MTTAHRFAIVTAADDAYFPLLQGLVRSIQGFPQGAVAPIVVLDVGLGPAARDWLGAQAVRRLEPGWDHRPDRLVPDYMKAMLSRPHLPRHVPEAELILWLDADCWVQDWNAVELLLRGAEATGFAIVPELDRSYTPLYNGAPYALHLYEWYKACFDEATARHLHVYPLLNCGVFAARRDAPHWDLWGRLLADALRRVILFVSEQVALNVALRTGGLPFSQLPAACNWICFRATPLCSEDGRLLLDPQLPHAPLGIVHLVGYHRAHKAEPRSLSTPGGGTMIRPLAYVAAAPPPSLRDMPLAQALALAFSLYQDGRAADGRAVCRAILAVRPDQVEASFLLGVTEFALGFPSAARSRLAVTVALKPDLADAYSNLALLASAAETVPLLTYALRLLGGQASAQTVTQLGTALRETGRARTAVAVHRRSLALQPESANAHREMGHALRASGALSAAATAYGRAWVLAPDQTGALSDRLFATLSACDWRDHAALSRSILQVIDGDLGLAMPLLTLLIDSSPAQQDRSARIFYEAMVRPAEPAESTPWRPVGADGRLTVAYLSADFHEHATAHLTAELFELHDRARFRVLGYSQGPDDGSPMRRRLEAGFDLFRDIRGLDAASVAAALAADGVHILVDLKGYTRDARLDLLARRLAPVQVAYLGYPGTLGAETIDYAIGDRIVTPPEHQPYYRERLVRMPDAYQVNDRRRPLDAPVPSRAACGLPPDGVVLCAFNAPFKITPTMFALWMRVLADVPGSILWLMDANPEATANLRRAAARHGIAPDRLVFAPHRPQAEHLARYRLADLFLDSFPYTGHTTVSDALWMGLPVMTRLGDTFASRVAASLLTATGLPETITGSLAEYEELAVRLARAPDRLAAYRDRLERGRVTAPLFDTPRFARHLESAYRLMWERYAAGLPPEPFTVPVLPAGG</sequence>
<dbReference type="RefSeq" id="WP_246513617.1">
    <property type="nucleotide sequence ID" value="NZ_JAGINO010000027.1"/>
</dbReference>
<proteinExistence type="inferred from homology"/>
<dbReference type="EMBL" id="JAUSVU010000027">
    <property type="protein sequence ID" value="MDQ0536496.1"/>
    <property type="molecule type" value="Genomic_DNA"/>
</dbReference>
<dbReference type="Gene3D" id="3.90.550.10">
    <property type="entry name" value="Spore Coat Polysaccharide Biosynthesis Protein SpsA, Chain A"/>
    <property type="match status" value="1"/>
</dbReference>
<feature type="domain" description="O-GlcNAc transferase C-terminal" evidence="9">
    <location>
        <begin position="547"/>
        <end position="705"/>
    </location>
</feature>
<dbReference type="Proteomes" id="UP001244552">
    <property type="component" value="Unassembled WGS sequence"/>
</dbReference>
<dbReference type="InterPro" id="IPR029044">
    <property type="entry name" value="Nucleotide-diphossugar_trans"/>
</dbReference>
<dbReference type="Gene3D" id="1.25.40.10">
    <property type="entry name" value="Tetratricopeptide repeat domain"/>
    <property type="match status" value="2"/>
</dbReference>